<proteinExistence type="predicted"/>
<organism evidence="1 2">
    <name type="scientific">Coprobacter fastidiosus</name>
    <dbReference type="NCBI Taxonomy" id="1099853"/>
    <lineage>
        <taxon>Bacteria</taxon>
        <taxon>Pseudomonadati</taxon>
        <taxon>Bacteroidota</taxon>
        <taxon>Bacteroidia</taxon>
        <taxon>Bacteroidales</taxon>
        <taxon>Barnesiellaceae</taxon>
        <taxon>Coprobacter</taxon>
    </lineage>
</organism>
<comment type="caution">
    <text evidence="1">The sequence shown here is derived from an EMBL/GenBank/DDBJ whole genome shotgun (WGS) entry which is preliminary data.</text>
</comment>
<dbReference type="AlphaFoldDB" id="A0A354M139"/>
<accession>A0A354M139</accession>
<protein>
    <submittedName>
        <fullName evidence="1">Uncharacterized protein</fullName>
    </submittedName>
</protein>
<dbReference type="RefSeq" id="WP_022601735.1">
    <property type="nucleotide sequence ID" value="NZ_AP028032.1"/>
</dbReference>
<name>A0A354M139_9BACT</name>
<dbReference type="GeneID" id="92928390"/>
<dbReference type="EMBL" id="DNWC01000058">
    <property type="protein sequence ID" value="HBJ08228.1"/>
    <property type="molecule type" value="Genomic_DNA"/>
</dbReference>
<sequence>MERYTFIAEYRGGTYTSQYDVENLEDGLKLWAENLDLKYFSKSKKEKIIAETKDRDLFPVELDGIKNAWCRSYLGGKFYLLLNIVKTAID</sequence>
<gene>
    <name evidence="1" type="ORF">DDY73_04425</name>
</gene>
<evidence type="ECO:0000313" key="2">
    <source>
        <dbReference type="Proteomes" id="UP000262954"/>
    </source>
</evidence>
<dbReference type="Proteomes" id="UP000262954">
    <property type="component" value="Unassembled WGS sequence"/>
</dbReference>
<reference evidence="1 2" key="1">
    <citation type="journal article" date="2018" name="Nat. Biotechnol.">
        <title>A standardized bacterial taxonomy based on genome phylogeny substantially revises the tree of life.</title>
        <authorList>
            <person name="Parks D.H."/>
            <person name="Chuvochina M."/>
            <person name="Waite D.W."/>
            <person name="Rinke C."/>
            <person name="Skarshewski A."/>
            <person name="Chaumeil P.A."/>
            <person name="Hugenholtz P."/>
        </authorList>
    </citation>
    <scope>NUCLEOTIDE SEQUENCE [LARGE SCALE GENOMIC DNA]</scope>
    <source>
        <strain evidence="1">UBA11482</strain>
    </source>
</reference>
<evidence type="ECO:0000313" key="1">
    <source>
        <dbReference type="EMBL" id="HBJ08228.1"/>
    </source>
</evidence>